<evidence type="ECO:0008006" key="2">
    <source>
        <dbReference type="Google" id="ProtNLM"/>
    </source>
</evidence>
<name>A0A3B1E9F9_9ZZZZ</name>
<gene>
    <name evidence="1" type="ORF">MNB_ARC-1_1238</name>
</gene>
<dbReference type="EMBL" id="UOYO01000040">
    <property type="protein sequence ID" value="VAY87966.1"/>
    <property type="molecule type" value="Genomic_DNA"/>
</dbReference>
<dbReference type="Gene3D" id="3.60.15.10">
    <property type="entry name" value="Ribonuclease Z/Hydroxyacylglutathione hydrolase-like"/>
    <property type="match status" value="1"/>
</dbReference>
<sequence length="149" mass="17162">MNMPTKDQMDREWWGGKYSDLIYLQELAKKNGTIIKSISMGDKLFFDKESYAENANNISADILKSPHHGTEGFAPNSFFEKVNPKYVIVPSPKQLWCSNRSKRSRILSKNNHYITYINGFHGHITVTSYDNNYTITTENNSTNICEDIK</sequence>
<proteinExistence type="predicted"/>
<dbReference type="InterPro" id="IPR036866">
    <property type="entry name" value="RibonucZ/Hydroxyglut_hydro"/>
</dbReference>
<protein>
    <recommendedName>
        <fullName evidence="2">DNA internalization-related competence protein ComEC/Rec2</fullName>
    </recommendedName>
</protein>
<accession>A0A3B1E9F9</accession>
<reference evidence="1" key="1">
    <citation type="submission" date="2018-10" db="EMBL/GenBank/DDBJ databases">
        <authorList>
            <person name="Aoki K."/>
        </authorList>
    </citation>
    <scope>NUCLEOTIDE SEQUENCE</scope>
</reference>
<organism evidence="1">
    <name type="scientific">hydrothermal vent metagenome</name>
    <dbReference type="NCBI Taxonomy" id="652676"/>
    <lineage>
        <taxon>unclassified sequences</taxon>
        <taxon>metagenomes</taxon>
        <taxon>ecological metagenomes</taxon>
    </lineage>
</organism>
<evidence type="ECO:0000313" key="1">
    <source>
        <dbReference type="EMBL" id="VAY87966.1"/>
    </source>
</evidence>
<dbReference type="AlphaFoldDB" id="A0A3B1E9F9"/>